<name>A0A026WZ99_OOCBI</name>
<feature type="compositionally biased region" description="Pro residues" evidence="1">
    <location>
        <begin position="24"/>
        <end position="35"/>
    </location>
</feature>
<sequence>MIYAPASAATDPLEMLSRSQMGPSQPPSRASPPCPSGGKTGLRERYGPYYTRVHPRRKAASLSRKGVARSSRLRLVARIRLNRHQRQLIKSLAISRLRACL</sequence>
<accession>A0A026WZ99</accession>
<reference evidence="2 3" key="1">
    <citation type="journal article" date="2014" name="Curr. Biol.">
        <title>The genome of the clonal raider ant Cerapachys biroi.</title>
        <authorList>
            <person name="Oxley P.R."/>
            <person name="Ji L."/>
            <person name="Fetter-Pruneda I."/>
            <person name="McKenzie S.K."/>
            <person name="Li C."/>
            <person name="Hu H."/>
            <person name="Zhang G."/>
            <person name="Kronauer D.J."/>
        </authorList>
    </citation>
    <scope>NUCLEOTIDE SEQUENCE [LARGE SCALE GENOMIC DNA]</scope>
</reference>
<dbReference type="Proteomes" id="UP000053097">
    <property type="component" value="Unassembled WGS sequence"/>
</dbReference>
<proteinExistence type="predicted"/>
<keyword evidence="3" id="KW-1185">Reference proteome</keyword>
<protein>
    <submittedName>
        <fullName evidence="2">Uncharacterized protein</fullName>
    </submittedName>
</protein>
<dbReference type="EMBL" id="KK107054">
    <property type="protein sequence ID" value="EZA61395.1"/>
    <property type="molecule type" value="Genomic_DNA"/>
</dbReference>
<evidence type="ECO:0000313" key="2">
    <source>
        <dbReference type="EMBL" id="EZA61395.1"/>
    </source>
</evidence>
<gene>
    <name evidence="2" type="ORF">X777_07728</name>
</gene>
<dbReference type="AlphaFoldDB" id="A0A026WZ99"/>
<organism evidence="2 3">
    <name type="scientific">Ooceraea biroi</name>
    <name type="common">Clonal raider ant</name>
    <name type="synonym">Cerapachys biroi</name>
    <dbReference type="NCBI Taxonomy" id="2015173"/>
    <lineage>
        <taxon>Eukaryota</taxon>
        <taxon>Metazoa</taxon>
        <taxon>Ecdysozoa</taxon>
        <taxon>Arthropoda</taxon>
        <taxon>Hexapoda</taxon>
        <taxon>Insecta</taxon>
        <taxon>Pterygota</taxon>
        <taxon>Neoptera</taxon>
        <taxon>Endopterygota</taxon>
        <taxon>Hymenoptera</taxon>
        <taxon>Apocrita</taxon>
        <taxon>Aculeata</taxon>
        <taxon>Formicoidea</taxon>
        <taxon>Formicidae</taxon>
        <taxon>Dorylinae</taxon>
        <taxon>Ooceraea</taxon>
    </lineage>
</organism>
<evidence type="ECO:0000313" key="3">
    <source>
        <dbReference type="Proteomes" id="UP000053097"/>
    </source>
</evidence>
<feature type="region of interest" description="Disordered" evidence="1">
    <location>
        <begin position="1"/>
        <end position="67"/>
    </location>
</feature>
<evidence type="ECO:0000256" key="1">
    <source>
        <dbReference type="SAM" id="MobiDB-lite"/>
    </source>
</evidence>